<dbReference type="CDD" id="cd03860">
    <property type="entry name" value="M14_CP_A-B_like"/>
    <property type="match status" value="1"/>
</dbReference>
<evidence type="ECO:0000259" key="13">
    <source>
        <dbReference type="PROSITE" id="PS52035"/>
    </source>
</evidence>
<evidence type="ECO:0000256" key="11">
    <source>
        <dbReference type="PROSITE-ProRule" id="PRU01379"/>
    </source>
</evidence>
<dbReference type="PROSITE" id="PS52035">
    <property type="entry name" value="PEPTIDASE_M14"/>
    <property type="match status" value="1"/>
</dbReference>
<feature type="active site" description="Proton donor/acceptor" evidence="11">
    <location>
        <position position="413"/>
    </location>
</feature>
<dbReference type="GO" id="GO:0004181">
    <property type="term" value="F:metallocarboxypeptidase activity"/>
    <property type="evidence" value="ECO:0007669"/>
    <property type="project" value="InterPro"/>
</dbReference>
<evidence type="ECO:0000256" key="12">
    <source>
        <dbReference type="SAM" id="SignalP"/>
    </source>
</evidence>
<evidence type="ECO:0000256" key="4">
    <source>
        <dbReference type="ARBA" id="ARBA00022670"/>
    </source>
</evidence>
<keyword evidence="15" id="KW-1185">Reference proteome</keyword>
<organism evidence="14 15">
    <name type="scientific">Varroa destructor</name>
    <name type="common">Honeybee mite</name>
    <dbReference type="NCBI Taxonomy" id="109461"/>
    <lineage>
        <taxon>Eukaryota</taxon>
        <taxon>Metazoa</taxon>
        <taxon>Ecdysozoa</taxon>
        <taxon>Arthropoda</taxon>
        <taxon>Chelicerata</taxon>
        <taxon>Arachnida</taxon>
        <taxon>Acari</taxon>
        <taxon>Parasitiformes</taxon>
        <taxon>Mesostigmata</taxon>
        <taxon>Gamasina</taxon>
        <taxon>Dermanyssoidea</taxon>
        <taxon>Varroidae</taxon>
        <taxon>Varroa</taxon>
    </lineage>
</organism>
<feature type="chain" id="PRO_5029722358" description="Peptidase M14 domain-containing protein" evidence="12">
    <location>
        <begin position="22"/>
        <end position="488"/>
    </location>
</feature>
<dbReference type="Proteomes" id="UP000594260">
    <property type="component" value="Unplaced"/>
</dbReference>
<dbReference type="EnsemblMetazoa" id="XM_022809121">
    <property type="protein sequence ID" value="XP_022664856"/>
    <property type="gene ID" value="LOC111251948"/>
</dbReference>
<dbReference type="Pfam" id="PF02244">
    <property type="entry name" value="Propep_M14"/>
    <property type="match status" value="1"/>
</dbReference>
<evidence type="ECO:0000256" key="9">
    <source>
        <dbReference type="ARBA" id="ARBA00023049"/>
    </source>
</evidence>
<comment type="similarity">
    <text evidence="2 11">Belongs to the peptidase M14 family.</text>
</comment>
<evidence type="ECO:0000256" key="1">
    <source>
        <dbReference type="ARBA" id="ARBA00001947"/>
    </source>
</evidence>
<dbReference type="InterPro" id="IPR000834">
    <property type="entry name" value="Peptidase_M14"/>
</dbReference>
<dbReference type="Gene3D" id="3.30.70.340">
    <property type="entry name" value="Metallocarboxypeptidase-like"/>
    <property type="match status" value="1"/>
</dbReference>
<dbReference type="OMA" id="HTFDAIS"/>
<keyword evidence="10" id="KW-1015">Disulfide bond</keyword>
<keyword evidence="9" id="KW-0482">Metalloprotease</keyword>
<dbReference type="InterPro" id="IPR003146">
    <property type="entry name" value="M14A_act_pep"/>
</dbReference>
<dbReference type="SUPFAM" id="SSF53187">
    <property type="entry name" value="Zn-dependent exopeptidases"/>
    <property type="match status" value="1"/>
</dbReference>
<dbReference type="PANTHER" id="PTHR11705:SF91">
    <property type="entry name" value="FI01817P-RELATED"/>
    <property type="match status" value="1"/>
</dbReference>
<keyword evidence="7" id="KW-0378">Hydrolase</keyword>
<dbReference type="RefSeq" id="XP_022664856.1">
    <property type="nucleotide sequence ID" value="XM_022809121.1"/>
</dbReference>
<dbReference type="FunCoup" id="A0A7M7KK39">
    <property type="interactions" value="18"/>
</dbReference>
<evidence type="ECO:0000256" key="10">
    <source>
        <dbReference type="ARBA" id="ARBA00023157"/>
    </source>
</evidence>
<protein>
    <recommendedName>
        <fullName evidence="13">Peptidase M14 domain-containing protein</fullName>
    </recommendedName>
</protein>
<feature type="signal peptide" evidence="12">
    <location>
        <begin position="1"/>
        <end position="21"/>
    </location>
</feature>
<dbReference type="PRINTS" id="PR00765">
    <property type="entry name" value="CRBOXYPTASEA"/>
</dbReference>
<accession>A0A7M7KK39</accession>
<reference evidence="14" key="1">
    <citation type="submission" date="2021-01" db="UniProtKB">
        <authorList>
            <consortium name="EnsemblMetazoa"/>
        </authorList>
    </citation>
    <scope>IDENTIFICATION</scope>
</reference>
<dbReference type="PANTHER" id="PTHR11705">
    <property type="entry name" value="PROTEASE FAMILY M14 CARBOXYPEPTIDASE A,B"/>
    <property type="match status" value="1"/>
</dbReference>
<name>A0A7M7KK39_VARDE</name>
<evidence type="ECO:0000313" key="15">
    <source>
        <dbReference type="Proteomes" id="UP000594260"/>
    </source>
</evidence>
<dbReference type="AlphaFoldDB" id="A0A7M7KK39"/>
<dbReference type="Gene3D" id="3.40.630.10">
    <property type="entry name" value="Zn peptidases"/>
    <property type="match status" value="1"/>
</dbReference>
<evidence type="ECO:0000256" key="5">
    <source>
        <dbReference type="ARBA" id="ARBA00022723"/>
    </source>
</evidence>
<evidence type="ECO:0000313" key="14">
    <source>
        <dbReference type="EnsemblMetazoa" id="XP_022664856"/>
    </source>
</evidence>
<feature type="domain" description="Peptidase M14" evidence="13">
    <location>
        <begin position="151"/>
        <end position="447"/>
    </location>
</feature>
<dbReference type="FunFam" id="3.40.630.10:FF:000056">
    <property type="entry name" value="Zinc carboxypeptidase"/>
    <property type="match status" value="1"/>
</dbReference>
<dbReference type="InParanoid" id="A0A7M7KK39"/>
<proteinExistence type="inferred from homology"/>
<sequence>MSVRLALTFVACRLAIMQMGAVRIDSIPKVVPYDEASIGYAGDGDQRKNYTNHHLFVARIESEHQKEGLEHLKEQFSSLDFWNPVFVMRNVSIRVPPEFTDPVKEILKKHKVAYTVASKNLQAWIDHEKIENPQQNLFLLGSDPSRFNLNQYHSYDEISAYIDAIANRYSDVAQVSNIGSTYEGRQIKGLKISSGGKDKPVIWIDSGIHAREWISPATSLYIINKLVTGAKSDPTARALVSLYDFHIYPLLNADGYARTWSGDRMWRKNRVRFQGYSCQGVDPNRNFGYDFAGTGSNGDVCSDSYRGPQAFSELESQAIRNGIQSLDKQVKMFFTLHSYGQLIMLPYGSGPRIQSRFYNDQLQIARAGQRAISAFSGVHYEVGTIQQLLLAAAGGAADWAHESGGIKYAYAIELRDKGRFGFMLPASQIALTSEECYSAVIAMVDEMARKETGRPVLPAGQMAKGNGQGGANQIPQTLTTLKWPPQWS</sequence>
<dbReference type="KEGG" id="vde:111251948"/>
<evidence type="ECO:0000256" key="2">
    <source>
        <dbReference type="ARBA" id="ARBA00005988"/>
    </source>
</evidence>
<dbReference type="InterPro" id="IPR057246">
    <property type="entry name" value="CARBOXYPEPT_ZN_1"/>
</dbReference>
<evidence type="ECO:0000256" key="3">
    <source>
        <dbReference type="ARBA" id="ARBA00022645"/>
    </source>
</evidence>
<dbReference type="SMART" id="SM00631">
    <property type="entry name" value="Zn_pept"/>
    <property type="match status" value="1"/>
</dbReference>
<evidence type="ECO:0000256" key="6">
    <source>
        <dbReference type="ARBA" id="ARBA00022729"/>
    </source>
</evidence>
<keyword evidence="6 12" id="KW-0732">Signal</keyword>
<dbReference type="GO" id="GO:0008270">
    <property type="term" value="F:zinc ion binding"/>
    <property type="evidence" value="ECO:0007669"/>
    <property type="project" value="InterPro"/>
</dbReference>
<comment type="cofactor">
    <cofactor evidence="1">
        <name>Zn(2+)</name>
        <dbReference type="ChEBI" id="CHEBI:29105"/>
    </cofactor>
</comment>
<dbReference type="GO" id="GO:0005615">
    <property type="term" value="C:extracellular space"/>
    <property type="evidence" value="ECO:0007669"/>
    <property type="project" value="TreeGrafter"/>
</dbReference>
<keyword evidence="4" id="KW-0645">Protease</keyword>
<dbReference type="SUPFAM" id="SSF54897">
    <property type="entry name" value="Protease propeptides/inhibitors"/>
    <property type="match status" value="1"/>
</dbReference>
<dbReference type="GeneID" id="111251948"/>
<dbReference type="Pfam" id="PF00246">
    <property type="entry name" value="Peptidase_M14"/>
    <property type="match status" value="1"/>
</dbReference>
<dbReference type="PROSITE" id="PS00132">
    <property type="entry name" value="CARBOXYPEPT_ZN_1"/>
    <property type="match status" value="1"/>
</dbReference>
<dbReference type="OrthoDB" id="3626597at2759"/>
<evidence type="ECO:0000256" key="8">
    <source>
        <dbReference type="ARBA" id="ARBA00022833"/>
    </source>
</evidence>
<dbReference type="InterPro" id="IPR036990">
    <property type="entry name" value="M14A-like_propep"/>
</dbReference>
<keyword evidence="3" id="KW-0121">Carboxypeptidase</keyword>
<keyword evidence="5" id="KW-0479">Metal-binding</keyword>
<dbReference type="GO" id="GO:0006508">
    <property type="term" value="P:proteolysis"/>
    <property type="evidence" value="ECO:0007669"/>
    <property type="project" value="UniProtKB-KW"/>
</dbReference>
<keyword evidence="8" id="KW-0862">Zinc</keyword>
<evidence type="ECO:0000256" key="7">
    <source>
        <dbReference type="ARBA" id="ARBA00022801"/>
    </source>
</evidence>